<proteinExistence type="predicted"/>
<dbReference type="AlphaFoldDB" id="A0A5N6TA13"/>
<name>A0A5N6TA13_ASPPS</name>
<organism evidence="1 2">
    <name type="scientific">Aspergillus pseudotamarii</name>
    <dbReference type="NCBI Taxonomy" id="132259"/>
    <lineage>
        <taxon>Eukaryota</taxon>
        <taxon>Fungi</taxon>
        <taxon>Dikarya</taxon>
        <taxon>Ascomycota</taxon>
        <taxon>Pezizomycotina</taxon>
        <taxon>Eurotiomycetes</taxon>
        <taxon>Eurotiomycetidae</taxon>
        <taxon>Eurotiales</taxon>
        <taxon>Aspergillaceae</taxon>
        <taxon>Aspergillus</taxon>
        <taxon>Aspergillus subgen. Circumdati</taxon>
    </lineage>
</organism>
<dbReference type="EMBL" id="ML743552">
    <property type="protein sequence ID" value="KAE8143208.1"/>
    <property type="molecule type" value="Genomic_DNA"/>
</dbReference>
<dbReference type="Proteomes" id="UP000325672">
    <property type="component" value="Unassembled WGS sequence"/>
</dbReference>
<dbReference type="RefSeq" id="XP_031919271.1">
    <property type="nucleotide sequence ID" value="XM_032053101.1"/>
</dbReference>
<gene>
    <name evidence="1" type="ORF">BDV38DRAFT_232953</name>
</gene>
<sequence>MQVRQKQVCDRECECECEWLWLQRRRGRRRDILSQTIQKTAMRKELIHTLIMAVAMGVEGGASCELRRMMVRKLLS</sequence>
<evidence type="ECO:0000313" key="2">
    <source>
        <dbReference type="Proteomes" id="UP000325672"/>
    </source>
</evidence>
<dbReference type="GeneID" id="43637311"/>
<evidence type="ECO:0000313" key="1">
    <source>
        <dbReference type="EMBL" id="KAE8143208.1"/>
    </source>
</evidence>
<protein>
    <submittedName>
        <fullName evidence="1">Uncharacterized protein</fullName>
    </submittedName>
</protein>
<keyword evidence="2" id="KW-1185">Reference proteome</keyword>
<accession>A0A5N6TA13</accession>
<reference evidence="1 2" key="1">
    <citation type="submission" date="2019-04" db="EMBL/GenBank/DDBJ databases">
        <title>Friends and foes A comparative genomics study of 23 Aspergillus species from section Flavi.</title>
        <authorList>
            <consortium name="DOE Joint Genome Institute"/>
            <person name="Kjaerbolling I."/>
            <person name="Vesth T."/>
            <person name="Frisvad J.C."/>
            <person name="Nybo J.L."/>
            <person name="Theobald S."/>
            <person name="Kildgaard S."/>
            <person name="Isbrandt T."/>
            <person name="Kuo A."/>
            <person name="Sato A."/>
            <person name="Lyhne E.K."/>
            <person name="Kogle M.E."/>
            <person name="Wiebenga A."/>
            <person name="Kun R.S."/>
            <person name="Lubbers R.J."/>
            <person name="Makela M.R."/>
            <person name="Barry K."/>
            <person name="Chovatia M."/>
            <person name="Clum A."/>
            <person name="Daum C."/>
            <person name="Haridas S."/>
            <person name="He G."/>
            <person name="LaButti K."/>
            <person name="Lipzen A."/>
            <person name="Mondo S."/>
            <person name="Riley R."/>
            <person name="Salamov A."/>
            <person name="Simmons B.A."/>
            <person name="Magnuson J.K."/>
            <person name="Henrissat B."/>
            <person name="Mortensen U.H."/>
            <person name="Larsen T.O."/>
            <person name="Devries R.P."/>
            <person name="Grigoriev I.V."/>
            <person name="Machida M."/>
            <person name="Baker S.E."/>
            <person name="Andersen M.R."/>
        </authorList>
    </citation>
    <scope>NUCLEOTIDE SEQUENCE [LARGE SCALE GENOMIC DNA]</scope>
    <source>
        <strain evidence="1 2">CBS 117625</strain>
    </source>
</reference>